<protein>
    <submittedName>
        <fullName evidence="2">Uncharacterized protein</fullName>
    </submittedName>
</protein>
<name>A0A061RHZ1_9CHLO</name>
<organism evidence="2">
    <name type="scientific">Tetraselmis sp. GSL018</name>
    <dbReference type="NCBI Taxonomy" id="582737"/>
    <lineage>
        <taxon>Eukaryota</taxon>
        <taxon>Viridiplantae</taxon>
        <taxon>Chlorophyta</taxon>
        <taxon>core chlorophytes</taxon>
        <taxon>Chlorodendrophyceae</taxon>
        <taxon>Chlorodendrales</taxon>
        <taxon>Chlorodendraceae</taxon>
        <taxon>Tetraselmis</taxon>
    </lineage>
</organism>
<reference evidence="2" key="1">
    <citation type="submission" date="2014-05" db="EMBL/GenBank/DDBJ databases">
        <title>The transcriptome of the halophilic microalga Tetraselmis sp. GSL018 isolated from the Great Salt Lake, Utah.</title>
        <authorList>
            <person name="Jinkerson R.E."/>
            <person name="D'Adamo S."/>
            <person name="Posewitz M.C."/>
        </authorList>
    </citation>
    <scope>NUCLEOTIDE SEQUENCE</scope>
    <source>
        <strain evidence="2">GSL018</strain>
    </source>
</reference>
<feature type="region of interest" description="Disordered" evidence="1">
    <location>
        <begin position="1"/>
        <end position="24"/>
    </location>
</feature>
<proteinExistence type="predicted"/>
<feature type="region of interest" description="Disordered" evidence="1">
    <location>
        <begin position="142"/>
        <end position="162"/>
    </location>
</feature>
<gene>
    <name evidence="2" type="ORF">TSPGSL018_4227</name>
</gene>
<sequence>MRCDEFRSSSPSPVTATAHEGQGHHTVTAAALPPVGRLRLLGTRSFSAPKNISVRSWSPARFAGNTKIVALPTSPPPCLTQRQKRTGQLQALRRGLYLPSTRPSALRLHERQHWGLGTSRAAMPPAGLQVWAVRTQRTQIGSPNLQSRALPGKDPQMWGNVS</sequence>
<dbReference type="AlphaFoldDB" id="A0A061RHZ1"/>
<evidence type="ECO:0000313" key="2">
    <source>
        <dbReference type="EMBL" id="JAC70394.1"/>
    </source>
</evidence>
<dbReference type="EMBL" id="GBEZ01015799">
    <property type="protein sequence ID" value="JAC70394.1"/>
    <property type="molecule type" value="Transcribed_RNA"/>
</dbReference>
<evidence type="ECO:0000256" key="1">
    <source>
        <dbReference type="SAM" id="MobiDB-lite"/>
    </source>
</evidence>
<accession>A0A061RHZ1</accession>